<organism evidence="13 15">
    <name type="scientific">Chloebia gouldiae</name>
    <name type="common">Gouldian finch</name>
    <name type="synonym">Erythrura gouldiae</name>
    <dbReference type="NCBI Taxonomy" id="44316"/>
    <lineage>
        <taxon>Eukaryota</taxon>
        <taxon>Metazoa</taxon>
        <taxon>Chordata</taxon>
        <taxon>Craniata</taxon>
        <taxon>Vertebrata</taxon>
        <taxon>Euteleostomi</taxon>
        <taxon>Archelosauria</taxon>
        <taxon>Archosauria</taxon>
        <taxon>Dinosauria</taxon>
        <taxon>Saurischia</taxon>
        <taxon>Theropoda</taxon>
        <taxon>Coelurosauria</taxon>
        <taxon>Aves</taxon>
        <taxon>Neognathae</taxon>
        <taxon>Neoaves</taxon>
        <taxon>Telluraves</taxon>
        <taxon>Australaves</taxon>
        <taxon>Passeriformes</taxon>
        <taxon>Passeroidea</taxon>
        <taxon>Passeridae</taxon>
        <taxon>Chloebia</taxon>
    </lineage>
</organism>
<evidence type="ECO:0000313" key="11">
    <source>
        <dbReference type="EMBL" id="RLV76473.1"/>
    </source>
</evidence>
<proteinExistence type="inferred from homology"/>
<evidence type="ECO:0000313" key="13">
    <source>
        <dbReference type="EMBL" id="RLV76475.1"/>
    </source>
</evidence>
<evidence type="ECO:0000313" key="12">
    <source>
        <dbReference type="EMBL" id="RLV76474.1"/>
    </source>
</evidence>
<comment type="caution">
    <text evidence="13">The sequence shown here is derived from an EMBL/GenBank/DDBJ whole genome shotgun (WGS) entry which is preliminary data.</text>
</comment>
<evidence type="ECO:0000313" key="14">
    <source>
        <dbReference type="EMBL" id="RLV76476.1"/>
    </source>
</evidence>
<dbReference type="EMBL" id="QUSF01000602">
    <property type="protein sequence ID" value="RLV76476.1"/>
    <property type="molecule type" value="Genomic_DNA"/>
</dbReference>
<evidence type="ECO:0000256" key="5">
    <source>
        <dbReference type="ARBA" id="ARBA00022792"/>
    </source>
</evidence>
<dbReference type="GO" id="GO:0006123">
    <property type="term" value="P:mitochondrial electron transport, cytochrome c to oxygen"/>
    <property type="evidence" value="ECO:0007669"/>
    <property type="project" value="InterPro"/>
</dbReference>
<keyword evidence="7 10" id="KW-1133">Transmembrane helix</keyword>
<accession>A0A3L8R9W5</accession>
<evidence type="ECO:0000256" key="10">
    <source>
        <dbReference type="SAM" id="Phobius"/>
    </source>
</evidence>
<comment type="similarity">
    <text evidence="3">Belongs to the cytochrome c oxidase VIII family.</text>
</comment>
<keyword evidence="4 10" id="KW-0812">Transmembrane</keyword>
<evidence type="ECO:0000256" key="8">
    <source>
        <dbReference type="ARBA" id="ARBA00023128"/>
    </source>
</evidence>
<evidence type="ECO:0000256" key="4">
    <source>
        <dbReference type="ARBA" id="ARBA00022692"/>
    </source>
</evidence>
<comment type="pathway">
    <text evidence="2">Energy metabolism; oxidative phosphorylation.</text>
</comment>
<keyword evidence="15" id="KW-1185">Reference proteome</keyword>
<comment type="subcellular location">
    <subcellularLocation>
        <location evidence="1">Mitochondrion inner membrane</location>
        <topology evidence="1">Single-pass membrane protein</topology>
    </subcellularLocation>
</comment>
<evidence type="ECO:0000256" key="7">
    <source>
        <dbReference type="ARBA" id="ARBA00022989"/>
    </source>
</evidence>
<name>A0A3L8R9W5_CHLGU</name>
<keyword evidence="6" id="KW-0809">Transit peptide</keyword>
<evidence type="ECO:0000256" key="9">
    <source>
        <dbReference type="ARBA" id="ARBA00023136"/>
    </source>
</evidence>
<keyword evidence="8" id="KW-0496">Mitochondrion</keyword>
<reference evidence="13 15" key="1">
    <citation type="journal article" date="2018" name="Proc. R. Soc. B">
        <title>A non-coding region near Follistatin controls head colour polymorphism in the Gouldian finch.</title>
        <authorList>
            <person name="Toomey M.B."/>
            <person name="Marques C.I."/>
            <person name="Andrade P."/>
            <person name="Araujo P.M."/>
            <person name="Sabatino S."/>
            <person name="Gazda M.A."/>
            <person name="Afonso S."/>
            <person name="Lopes R.J."/>
            <person name="Corbo J.C."/>
            <person name="Carneiro M."/>
        </authorList>
    </citation>
    <scope>NUCLEOTIDE SEQUENCE [LARGE SCALE GENOMIC DNA]</scope>
    <source>
        <strain evidence="13">Red01</strain>
        <tissue evidence="13">Muscle</tissue>
    </source>
</reference>
<sequence>MGPVMHCGSRLLCFRSAPRSSRWIHGSPPEHKVGLLETIIGFSAVSLAILGPAGWFMCHLSSYRKK</sequence>
<gene>
    <name evidence="14" type="ORF">DV515_00016937</name>
    <name evidence="13" type="ORF">DV515_00016938</name>
    <name evidence="11" type="ORF">DV515_00016939</name>
    <name evidence="12" type="ORF">DV515_00016940</name>
</gene>
<keyword evidence="5" id="KW-0999">Mitochondrion inner membrane</keyword>
<dbReference type="SUPFAM" id="SSF81431">
    <property type="entry name" value="Mitochondrial cytochrome c oxidase subunit VIIIb (aka IX)"/>
    <property type="match status" value="1"/>
</dbReference>
<dbReference type="EMBL" id="QUSF01000603">
    <property type="protein sequence ID" value="RLV76475.1"/>
    <property type="molecule type" value="Genomic_DNA"/>
</dbReference>
<keyword evidence="9 10" id="KW-0472">Membrane</keyword>
<reference evidence="13" key="2">
    <citation type="submission" date="2018-08" db="EMBL/GenBank/DDBJ databases">
        <authorList>
            <person name="Sabatino S.J."/>
        </authorList>
    </citation>
    <scope>NUCLEOTIDE SEQUENCE</scope>
    <source>
        <strain evidence="13">Red01</strain>
        <tissue evidence="13">Muscle</tissue>
    </source>
</reference>
<dbReference type="EMBL" id="QUSF01000604">
    <property type="protein sequence ID" value="RLV76474.1"/>
    <property type="molecule type" value="Genomic_DNA"/>
</dbReference>
<dbReference type="AlphaFoldDB" id="A0A3L8R9W5"/>
<dbReference type="UniPathway" id="UPA00705"/>
<dbReference type="Proteomes" id="UP000276834">
    <property type="component" value="Unassembled WGS sequence"/>
</dbReference>
<dbReference type="InterPro" id="IPR003205">
    <property type="entry name" value="Cyt_c_oxidase_su8"/>
</dbReference>
<feature type="transmembrane region" description="Helical" evidence="10">
    <location>
        <begin position="39"/>
        <end position="58"/>
    </location>
</feature>
<dbReference type="EMBL" id="QUSF01000605">
    <property type="protein sequence ID" value="RLV76473.1"/>
    <property type="molecule type" value="Genomic_DNA"/>
</dbReference>
<dbReference type="PANTHER" id="PTHR16717">
    <property type="entry name" value="CYTOCHROME C OXIDASE POLYPEPTIDE VIII"/>
    <property type="match status" value="1"/>
</dbReference>
<dbReference type="Pfam" id="PF02285">
    <property type="entry name" value="COX8"/>
    <property type="match status" value="1"/>
</dbReference>
<evidence type="ECO:0000313" key="15">
    <source>
        <dbReference type="Proteomes" id="UP000276834"/>
    </source>
</evidence>
<dbReference type="PANTHER" id="PTHR16717:SF5">
    <property type="entry name" value="CYTOCHROME C OXIDASE SUBUNIT 8, ISOFORM A"/>
    <property type="match status" value="1"/>
</dbReference>
<evidence type="ECO:0000256" key="3">
    <source>
        <dbReference type="ARBA" id="ARBA00010117"/>
    </source>
</evidence>
<protein>
    <submittedName>
        <fullName evidence="13">Uncharacterized protein</fullName>
    </submittedName>
</protein>
<evidence type="ECO:0000256" key="1">
    <source>
        <dbReference type="ARBA" id="ARBA00004434"/>
    </source>
</evidence>
<evidence type="ECO:0000256" key="6">
    <source>
        <dbReference type="ARBA" id="ARBA00022946"/>
    </source>
</evidence>
<dbReference type="OrthoDB" id="8931496at2759"/>
<dbReference type="Gene3D" id="4.10.81.10">
    <property type="entry name" value="Cytochrome c oxidase, subunit 8"/>
    <property type="match status" value="1"/>
</dbReference>
<dbReference type="InterPro" id="IPR036548">
    <property type="entry name" value="Cyt_c_oxidase_su8_sf"/>
</dbReference>
<dbReference type="GO" id="GO:0005743">
    <property type="term" value="C:mitochondrial inner membrane"/>
    <property type="evidence" value="ECO:0007669"/>
    <property type="project" value="UniProtKB-SubCell"/>
</dbReference>
<evidence type="ECO:0000256" key="2">
    <source>
        <dbReference type="ARBA" id="ARBA00004673"/>
    </source>
</evidence>
<dbReference type="GO" id="GO:0045277">
    <property type="term" value="C:respiratory chain complex IV"/>
    <property type="evidence" value="ECO:0007669"/>
    <property type="project" value="InterPro"/>
</dbReference>